<comment type="catalytic activity">
    <reaction evidence="18">
        <text>N(6)-methyl-ATP + H2O = N(6)-methyl-AMP + diphosphate + H(+)</text>
        <dbReference type="Rhea" id="RHEA:67608"/>
        <dbReference type="ChEBI" id="CHEBI:15377"/>
        <dbReference type="ChEBI" id="CHEBI:15378"/>
        <dbReference type="ChEBI" id="CHEBI:33019"/>
        <dbReference type="ChEBI" id="CHEBI:144842"/>
        <dbReference type="ChEBI" id="CHEBI:172873"/>
    </reaction>
    <physiologicalReaction direction="left-to-right" evidence="18">
        <dbReference type="Rhea" id="RHEA:67609"/>
    </physiologicalReaction>
</comment>
<reference evidence="23 24" key="1">
    <citation type="journal article" date="2016" name="Nat. Commun.">
        <title>Thousands of microbial genomes shed light on interconnected biogeochemical processes in an aquifer system.</title>
        <authorList>
            <person name="Anantharaman K."/>
            <person name="Brown C.T."/>
            <person name="Hug L.A."/>
            <person name="Sharon I."/>
            <person name="Castelle C.J."/>
            <person name="Probst A.J."/>
            <person name="Thomas B.C."/>
            <person name="Singh A."/>
            <person name="Wilkins M.J."/>
            <person name="Karaoz U."/>
            <person name="Brodie E.L."/>
            <person name="Williams K.H."/>
            <person name="Hubbard S.S."/>
            <person name="Banfield J.F."/>
        </authorList>
    </citation>
    <scope>NUCLEOTIDE SEQUENCE [LARGE SCALE GENOMIC DNA]</scope>
</reference>
<evidence type="ECO:0000256" key="6">
    <source>
        <dbReference type="ARBA" id="ARBA00022842"/>
    </source>
</evidence>
<keyword evidence="6" id="KW-0460">Magnesium</keyword>
<organism evidence="23 24">
    <name type="scientific">Candidatus Nomurabacteria bacterium RIFCSPLOWO2_01_FULL_42_17</name>
    <dbReference type="NCBI Taxonomy" id="1801780"/>
    <lineage>
        <taxon>Bacteria</taxon>
        <taxon>Candidatus Nomuraibacteriota</taxon>
    </lineage>
</organism>
<comment type="similarity">
    <text evidence="2">Belongs to the Nudix hydrolase family.</text>
</comment>
<evidence type="ECO:0000313" key="24">
    <source>
        <dbReference type="Proteomes" id="UP000178104"/>
    </source>
</evidence>
<comment type="cofactor">
    <cofactor evidence="1">
        <name>Mg(2+)</name>
        <dbReference type="ChEBI" id="CHEBI:18420"/>
    </cofactor>
</comment>
<keyword evidence="5" id="KW-0378">Hydrolase</keyword>
<evidence type="ECO:0000256" key="14">
    <source>
        <dbReference type="ARBA" id="ARBA00030634"/>
    </source>
</evidence>
<evidence type="ECO:0000256" key="3">
    <source>
        <dbReference type="ARBA" id="ARBA00011245"/>
    </source>
</evidence>
<dbReference type="PRINTS" id="PR01403">
    <property type="entry name" value="8OXTPHPHTASE"/>
</dbReference>
<comment type="catalytic activity">
    <reaction evidence="10">
        <text>2-oxo-ATP + H2O = 2-oxo-AMP + diphosphate + H(+)</text>
        <dbReference type="Rhea" id="RHEA:67392"/>
        <dbReference type="ChEBI" id="CHEBI:15377"/>
        <dbReference type="ChEBI" id="CHEBI:15378"/>
        <dbReference type="ChEBI" id="CHEBI:33019"/>
        <dbReference type="ChEBI" id="CHEBI:71395"/>
        <dbReference type="ChEBI" id="CHEBI:172878"/>
    </reaction>
    <physiologicalReaction direction="left-to-right" evidence="10">
        <dbReference type="Rhea" id="RHEA:67393"/>
    </physiologicalReaction>
</comment>
<dbReference type="Pfam" id="PF00293">
    <property type="entry name" value="NUDIX"/>
    <property type="match status" value="1"/>
</dbReference>
<evidence type="ECO:0000256" key="16">
    <source>
        <dbReference type="ARBA" id="ARBA00031927"/>
    </source>
</evidence>
<comment type="catalytic activity">
    <reaction evidence="8">
        <text>2-oxo-dATP + H2O = 2-oxo-dAMP + diphosphate + H(+)</text>
        <dbReference type="Rhea" id="RHEA:31583"/>
        <dbReference type="ChEBI" id="CHEBI:15377"/>
        <dbReference type="ChEBI" id="CHEBI:15378"/>
        <dbReference type="ChEBI" id="CHEBI:33019"/>
        <dbReference type="ChEBI" id="CHEBI:63212"/>
        <dbReference type="ChEBI" id="CHEBI:77897"/>
        <dbReference type="EC" id="3.6.1.56"/>
    </reaction>
    <physiologicalReaction direction="left-to-right" evidence="8">
        <dbReference type="Rhea" id="RHEA:31584"/>
    </physiologicalReaction>
</comment>
<dbReference type="InterPro" id="IPR015797">
    <property type="entry name" value="NUDIX_hydrolase-like_dom_sf"/>
</dbReference>
<evidence type="ECO:0000256" key="10">
    <source>
        <dbReference type="ARBA" id="ARBA00024596"/>
    </source>
</evidence>
<evidence type="ECO:0000256" key="20">
    <source>
        <dbReference type="ARBA" id="ARBA00049032"/>
    </source>
</evidence>
<dbReference type="GO" id="GO:0008828">
    <property type="term" value="F:dATP diphosphatase activity"/>
    <property type="evidence" value="ECO:0007669"/>
    <property type="project" value="UniProtKB-EC"/>
</dbReference>
<comment type="function">
    <text evidence="21">Oxidized purine nucleoside triphosphate hydrolase which is a prominent sanitizer of the oxidized nucleotide pool. Catalyzes the hydrolysis of 2-oxo-dATP (2-hydroxy-dATP) into 2-oxo-dAMP. Also has a significant hydrolase activity toward 2-oxo-ATP, 8-oxo-dGTP and 8-oxo-dATP. Through the hydrolysis of oxidized purine nucleoside triphosphates, prevents their incorporation into DNA and the subsequent transversions A:T to C:G and G:C to T:A. Also catalyzes the hydrolysis of methylated purine nucleoside triphosphate preventing their integration into DNA. Through this antimutagenic activity protects cells from oxidative stress.</text>
</comment>
<dbReference type="PROSITE" id="PS51462">
    <property type="entry name" value="NUDIX"/>
    <property type="match status" value="1"/>
</dbReference>
<comment type="catalytic activity">
    <reaction evidence="20">
        <text>N(6)-methyl-dATP + H2O = N(6)-methyl-dAMP + diphosphate + H(+)</text>
        <dbReference type="Rhea" id="RHEA:67604"/>
        <dbReference type="ChEBI" id="CHEBI:15377"/>
        <dbReference type="ChEBI" id="CHEBI:15378"/>
        <dbReference type="ChEBI" id="CHEBI:33019"/>
        <dbReference type="ChEBI" id="CHEBI:169976"/>
        <dbReference type="ChEBI" id="CHEBI:172872"/>
    </reaction>
    <physiologicalReaction direction="left-to-right" evidence="20">
        <dbReference type="Rhea" id="RHEA:67605"/>
    </physiologicalReaction>
</comment>
<evidence type="ECO:0000256" key="18">
    <source>
        <dbReference type="ARBA" id="ARBA00048002"/>
    </source>
</evidence>
<dbReference type="Proteomes" id="UP000178104">
    <property type="component" value="Unassembled WGS sequence"/>
</dbReference>
<accession>A0A1F6XP08</accession>
<dbReference type="GO" id="GO:0046872">
    <property type="term" value="F:metal ion binding"/>
    <property type="evidence" value="ECO:0007669"/>
    <property type="project" value="UniProtKB-KW"/>
</dbReference>
<evidence type="ECO:0000256" key="4">
    <source>
        <dbReference type="ARBA" id="ARBA00022723"/>
    </source>
</evidence>
<evidence type="ECO:0000313" key="23">
    <source>
        <dbReference type="EMBL" id="OGI95845.1"/>
    </source>
</evidence>
<dbReference type="PANTHER" id="PTHR43758:SF2">
    <property type="entry name" value="OXIDIZED PURINE NUCLEOSIDE TRIPHOSPHATE HYDROLASE"/>
    <property type="match status" value="1"/>
</dbReference>
<evidence type="ECO:0000256" key="8">
    <source>
        <dbReference type="ARBA" id="ARBA00024459"/>
    </source>
</evidence>
<name>A0A1F6XP08_9BACT</name>
<evidence type="ECO:0000256" key="9">
    <source>
        <dbReference type="ARBA" id="ARBA00024486"/>
    </source>
</evidence>
<dbReference type="InterPro" id="IPR020084">
    <property type="entry name" value="NUDIX_hydrolase_CS"/>
</dbReference>
<dbReference type="GO" id="GO:0042262">
    <property type="term" value="P:DNA protection"/>
    <property type="evidence" value="ECO:0007669"/>
    <property type="project" value="InterPro"/>
</dbReference>
<dbReference type="InterPro" id="IPR003563">
    <property type="entry name" value="8ODP"/>
</dbReference>
<dbReference type="Gene3D" id="3.90.79.10">
    <property type="entry name" value="Nucleoside Triphosphate Pyrophosphohydrolase"/>
    <property type="match status" value="1"/>
</dbReference>
<dbReference type="AlphaFoldDB" id="A0A1F6XP08"/>
<comment type="catalytic activity">
    <reaction evidence="9">
        <text>8-oxo-dGTP + H2O = 8-oxo-dGMP + diphosphate + H(+)</text>
        <dbReference type="Rhea" id="RHEA:31575"/>
        <dbReference type="ChEBI" id="CHEBI:15377"/>
        <dbReference type="ChEBI" id="CHEBI:15378"/>
        <dbReference type="ChEBI" id="CHEBI:33019"/>
        <dbReference type="ChEBI" id="CHEBI:63224"/>
        <dbReference type="ChEBI" id="CHEBI:77896"/>
    </reaction>
    <physiologicalReaction direction="left-to-right" evidence="9">
        <dbReference type="Rhea" id="RHEA:31576"/>
    </physiologicalReaction>
</comment>
<dbReference type="PANTHER" id="PTHR43758">
    <property type="entry name" value="7,8-DIHYDRO-8-OXOGUANINE TRIPHOSPHATASE"/>
    <property type="match status" value="1"/>
</dbReference>
<comment type="subunit">
    <text evidence="3">Monomer.</text>
</comment>
<evidence type="ECO:0000256" key="7">
    <source>
        <dbReference type="ARBA" id="ARBA00024448"/>
    </source>
</evidence>
<evidence type="ECO:0000256" key="13">
    <source>
        <dbReference type="ARBA" id="ARBA00029673"/>
    </source>
</evidence>
<protein>
    <recommendedName>
        <fullName evidence="12">Oxidized purine nucleoside triphosphate hydrolase</fullName>
        <ecNumber evidence="11">3.6.1.56</ecNumber>
    </recommendedName>
    <alternativeName>
        <fullName evidence="16">2-hydroxy-dATP diphosphatase</fullName>
    </alternativeName>
    <alternativeName>
        <fullName evidence="15">7,8-dihydro-8-oxoguanine triphosphatase</fullName>
    </alternativeName>
    <alternativeName>
        <fullName evidence="14">8-oxo-dGTPase</fullName>
    </alternativeName>
    <alternativeName>
        <fullName evidence="17">Methylated purine nucleoside triphosphate hydrolase</fullName>
    </alternativeName>
    <alternativeName>
        <fullName evidence="13">Nucleoside diphosphate-linked moiety X motif 1</fullName>
    </alternativeName>
</protein>
<dbReference type="STRING" id="1801780.A2917_01170"/>
<dbReference type="InterPro" id="IPR000086">
    <property type="entry name" value="NUDIX_hydrolase_dom"/>
</dbReference>
<dbReference type="EMBL" id="MFVE01000001">
    <property type="protein sequence ID" value="OGI95845.1"/>
    <property type="molecule type" value="Genomic_DNA"/>
</dbReference>
<proteinExistence type="inferred from homology"/>
<gene>
    <name evidence="23" type="ORF">A2917_01170</name>
</gene>
<evidence type="ECO:0000259" key="22">
    <source>
        <dbReference type="PROSITE" id="PS51462"/>
    </source>
</evidence>
<keyword evidence="4" id="KW-0479">Metal-binding</keyword>
<dbReference type="EC" id="3.6.1.56" evidence="11"/>
<evidence type="ECO:0000256" key="15">
    <source>
        <dbReference type="ARBA" id="ARBA00030682"/>
    </source>
</evidence>
<dbReference type="SUPFAM" id="SSF55811">
    <property type="entry name" value="Nudix"/>
    <property type="match status" value="1"/>
</dbReference>
<dbReference type="GO" id="GO:0008413">
    <property type="term" value="F:8-oxo-7,8-dihydroguanosine triphosphate pyrophosphatase activity"/>
    <property type="evidence" value="ECO:0007669"/>
    <property type="project" value="InterPro"/>
</dbReference>
<evidence type="ECO:0000256" key="21">
    <source>
        <dbReference type="ARBA" id="ARBA00053094"/>
    </source>
</evidence>
<comment type="caution">
    <text evidence="23">The sequence shown here is derived from an EMBL/GenBank/DDBJ whole genome shotgun (WGS) entry which is preliminary data.</text>
</comment>
<evidence type="ECO:0000256" key="12">
    <source>
        <dbReference type="ARBA" id="ARBA00026218"/>
    </source>
</evidence>
<evidence type="ECO:0000256" key="2">
    <source>
        <dbReference type="ARBA" id="ARBA00005582"/>
    </source>
</evidence>
<feature type="domain" description="Nudix hydrolase" evidence="22">
    <location>
        <begin position="3"/>
        <end position="130"/>
    </location>
</feature>
<evidence type="ECO:0000256" key="11">
    <source>
        <dbReference type="ARBA" id="ARBA00026103"/>
    </source>
</evidence>
<dbReference type="PROSITE" id="PS00893">
    <property type="entry name" value="NUDIX_BOX"/>
    <property type="match status" value="1"/>
</dbReference>
<evidence type="ECO:0000256" key="17">
    <source>
        <dbReference type="ARBA" id="ARBA00032071"/>
    </source>
</evidence>
<dbReference type="CDD" id="cd03427">
    <property type="entry name" value="NUDIX_MTH1_Nudt1"/>
    <property type="match status" value="1"/>
</dbReference>
<comment type="catalytic activity">
    <reaction evidence="19">
        <text>O(6)-methyl-dGTP + H2O = O(6)-methyl-dGMP + diphosphate + H(+)</text>
        <dbReference type="Rhea" id="RHEA:67600"/>
        <dbReference type="ChEBI" id="CHEBI:15377"/>
        <dbReference type="ChEBI" id="CHEBI:15378"/>
        <dbReference type="ChEBI" id="CHEBI:33019"/>
        <dbReference type="ChEBI" id="CHEBI:169974"/>
        <dbReference type="ChEBI" id="CHEBI:169975"/>
    </reaction>
    <physiologicalReaction direction="left-to-right" evidence="19">
        <dbReference type="Rhea" id="RHEA:67601"/>
    </physiologicalReaction>
</comment>
<evidence type="ECO:0000256" key="1">
    <source>
        <dbReference type="ARBA" id="ARBA00001946"/>
    </source>
</evidence>
<dbReference type="GO" id="GO:0005737">
    <property type="term" value="C:cytoplasm"/>
    <property type="evidence" value="ECO:0007669"/>
    <property type="project" value="TreeGrafter"/>
</dbReference>
<evidence type="ECO:0000256" key="5">
    <source>
        <dbReference type="ARBA" id="ARBA00022801"/>
    </source>
</evidence>
<evidence type="ECO:0000256" key="19">
    <source>
        <dbReference type="ARBA" id="ARBA00048894"/>
    </source>
</evidence>
<sequence>MTNKKLVTTLCIVHQHPRVLLGMKKRGFGAGRWNGFGGKIADGESIEDAARREIEEEAGIKIKNINKVGIIHFEFKGNPEILEVHIFKGDDFIGEPRESEEMKPQWFYIDEIPFAEMWPDDIHWMPLFLKDKKFKGRFLFGESDIILEKELEEVEYLL</sequence>
<comment type="catalytic activity">
    <reaction evidence="7">
        <text>8-oxo-dATP + H2O = 8-oxo-dAMP + diphosphate + H(+)</text>
        <dbReference type="Rhea" id="RHEA:65396"/>
        <dbReference type="ChEBI" id="CHEBI:15377"/>
        <dbReference type="ChEBI" id="CHEBI:15378"/>
        <dbReference type="ChEBI" id="CHEBI:33019"/>
        <dbReference type="ChEBI" id="CHEBI:71361"/>
        <dbReference type="ChEBI" id="CHEBI:172871"/>
    </reaction>
    <physiologicalReaction direction="left-to-right" evidence="7">
        <dbReference type="Rhea" id="RHEA:65397"/>
    </physiologicalReaction>
</comment>